<proteinExistence type="predicted"/>
<protein>
    <recommendedName>
        <fullName evidence="3">Endonuclease III</fullName>
    </recommendedName>
</protein>
<name>A0A6L5WJY3_9BACT</name>
<organism evidence="1 2">
    <name type="scientific">Campylobacter portucalensis</name>
    <dbReference type="NCBI Taxonomy" id="2608384"/>
    <lineage>
        <taxon>Bacteria</taxon>
        <taxon>Pseudomonadati</taxon>
        <taxon>Campylobacterota</taxon>
        <taxon>Epsilonproteobacteria</taxon>
        <taxon>Campylobacterales</taxon>
        <taxon>Campylobacteraceae</taxon>
        <taxon>Campylobacter</taxon>
    </lineage>
</organism>
<accession>A0A6L5WJY3</accession>
<dbReference type="EMBL" id="VWSJ01000006">
    <property type="protein sequence ID" value="MSN96061.1"/>
    <property type="molecule type" value="Genomic_DNA"/>
</dbReference>
<gene>
    <name evidence="1" type="ORF">F1B92_02440</name>
</gene>
<keyword evidence="2" id="KW-1185">Reference proteome</keyword>
<dbReference type="InterPro" id="IPR011257">
    <property type="entry name" value="DNA_glycosylase"/>
</dbReference>
<dbReference type="Proteomes" id="UP000476338">
    <property type="component" value="Unassembled WGS sequence"/>
</dbReference>
<dbReference type="RefSeq" id="WP_154570327.1">
    <property type="nucleotide sequence ID" value="NZ_VWSJ01000006.1"/>
</dbReference>
<dbReference type="GO" id="GO:0006281">
    <property type="term" value="P:DNA repair"/>
    <property type="evidence" value="ECO:0007669"/>
    <property type="project" value="InterPro"/>
</dbReference>
<dbReference type="AlphaFoldDB" id="A0A6L5WJY3"/>
<reference evidence="1 2" key="1">
    <citation type="submission" date="2019-09" db="EMBL/GenBank/DDBJ databases">
        <authorList>
            <person name="Silva M."/>
            <person name="Pereira G."/>
            <person name="Lopes-Da-Costa L."/>
            <person name="Silva E."/>
        </authorList>
    </citation>
    <scope>NUCLEOTIDE SEQUENCE [LARGE SCALE GENOMIC DNA]</scope>
    <source>
        <strain evidence="1 2">FMV-PI01</strain>
    </source>
</reference>
<reference evidence="1 2" key="2">
    <citation type="submission" date="2020-03" db="EMBL/GenBank/DDBJ databases">
        <title>Campylobacter portucalensis sp. nov., a new species of Campylobacter isolated from the reproductive tract of bulls.</title>
        <authorList>
            <person name="Silva M.F."/>
            <person name="Pereira G."/>
            <person name="Carneiro C."/>
            <person name="Hemphill A."/>
            <person name="Mateus L."/>
            <person name="Lopes-Da-Costa L."/>
            <person name="Silva E."/>
        </authorList>
    </citation>
    <scope>NUCLEOTIDE SEQUENCE [LARGE SCALE GENOMIC DNA]</scope>
    <source>
        <strain evidence="1 2">FMV-PI01</strain>
    </source>
</reference>
<dbReference type="GO" id="GO:0003824">
    <property type="term" value="F:catalytic activity"/>
    <property type="evidence" value="ECO:0007669"/>
    <property type="project" value="InterPro"/>
</dbReference>
<evidence type="ECO:0000313" key="1">
    <source>
        <dbReference type="EMBL" id="MSN96061.1"/>
    </source>
</evidence>
<evidence type="ECO:0008006" key="3">
    <source>
        <dbReference type="Google" id="ProtNLM"/>
    </source>
</evidence>
<dbReference type="Gene3D" id="1.10.340.30">
    <property type="entry name" value="Hypothetical protein, domain 2"/>
    <property type="match status" value="1"/>
</dbReference>
<dbReference type="SUPFAM" id="SSF48150">
    <property type="entry name" value="DNA-glycosylase"/>
    <property type="match status" value="1"/>
</dbReference>
<sequence length="213" mass="25045">MNSADIFNALYKNIKFDDYFLQILGKFEALILVFLLKDRSLSLSKQALLDLKPFLNLEDFINLNPLKLSKILKSKSIKKSEIIINFCQNLISEFGDFEYFKSNADRDWLIQNRGVSLVSVDEIFSFVLCKKNMAVSSSMLKILKCLNFEFDSYFEAKEWIECFRFDKNFYDFKSENEFFCAYQILAYEFANLHFKGLNLSSEGREILSKIKFI</sequence>
<dbReference type="InterPro" id="IPR023170">
    <property type="entry name" value="HhH_base_excis_C"/>
</dbReference>
<comment type="caution">
    <text evidence="1">The sequence shown here is derived from an EMBL/GenBank/DDBJ whole genome shotgun (WGS) entry which is preliminary data.</text>
</comment>
<dbReference type="Gene3D" id="1.10.1670.10">
    <property type="entry name" value="Helix-hairpin-Helix base-excision DNA repair enzymes (C-terminal)"/>
    <property type="match status" value="1"/>
</dbReference>
<evidence type="ECO:0000313" key="2">
    <source>
        <dbReference type="Proteomes" id="UP000476338"/>
    </source>
</evidence>